<dbReference type="SUPFAM" id="SSF103481">
    <property type="entry name" value="Multidrug resistance efflux transporter EmrE"/>
    <property type="match status" value="2"/>
</dbReference>
<dbReference type="PANTHER" id="PTHR32322:SF2">
    <property type="entry name" value="EAMA DOMAIN-CONTAINING PROTEIN"/>
    <property type="match status" value="1"/>
</dbReference>
<feature type="transmembrane region" description="Helical" evidence="6">
    <location>
        <begin position="12"/>
        <end position="30"/>
    </location>
</feature>
<evidence type="ECO:0000256" key="2">
    <source>
        <dbReference type="ARBA" id="ARBA00007362"/>
    </source>
</evidence>
<dbReference type="PANTHER" id="PTHR32322">
    <property type="entry name" value="INNER MEMBRANE TRANSPORTER"/>
    <property type="match status" value="1"/>
</dbReference>
<feature type="transmembrane region" description="Helical" evidence="6">
    <location>
        <begin position="99"/>
        <end position="120"/>
    </location>
</feature>
<feature type="transmembrane region" description="Helical" evidence="6">
    <location>
        <begin position="252"/>
        <end position="271"/>
    </location>
</feature>
<dbReference type="GO" id="GO:0016020">
    <property type="term" value="C:membrane"/>
    <property type="evidence" value="ECO:0007669"/>
    <property type="project" value="UniProtKB-SubCell"/>
</dbReference>
<comment type="subcellular location">
    <subcellularLocation>
        <location evidence="1">Membrane</location>
        <topology evidence="1">Multi-pass membrane protein</topology>
    </subcellularLocation>
</comment>
<evidence type="ECO:0000313" key="9">
    <source>
        <dbReference type="Proteomes" id="UP000321548"/>
    </source>
</evidence>
<reference evidence="8 9" key="1">
    <citation type="submission" date="2019-06" db="EMBL/GenBank/DDBJ databases">
        <title>Quisquiliibacterium sp. nov., isolated from a maize field.</title>
        <authorList>
            <person name="Lin S.-Y."/>
            <person name="Tsai C.-F."/>
            <person name="Young C.-C."/>
        </authorList>
    </citation>
    <scope>NUCLEOTIDE SEQUENCE [LARGE SCALE GENOMIC DNA]</scope>
    <source>
        <strain evidence="8 9">CC-CFT501</strain>
    </source>
</reference>
<evidence type="ECO:0000256" key="4">
    <source>
        <dbReference type="ARBA" id="ARBA00022989"/>
    </source>
</evidence>
<feature type="domain" description="EamA" evidence="7">
    <location>
        <begin position="10"/>
        <end position="143"/>
    </location>
</feature>
<protein>
    <submittedName>
        <fullName evidence="8">DMT family transporter</fullName>
    </submittedName>
</protein>
<feature type="transmembrane region" description="Helical" evidence="6">
    <location>
        <begin position="190"/>
        <end position="214"/>
    </location>
</feature>
<evidence type="ECO:0000256" key="3">
    <source>
        <dbReference type="ARBA" id="ARBA00022692"/>
    </source>
</evidence>
<evidence type="ECO:0000256" key="1">
    <source>
        <dbReference type="ARBA" id="ARBA00004141"/>
    </source>
</evidence>
<dbReference type="InterPro" id="IPR050638">
    <property type="entry name" value="AA-Vitamin_Transporters"/>
</dbReference>
<feature type="transmembrane region" description="Helical" evidence="6">
    <location>
        <begin position="277"/>
        <end position="295"/>
    </location>
</feature>
<dbReference type="InterPro" id="IPR037185">
    <property type="entry name" value="EmrE-like"/>
</dbReference>
<feature type="transmembrane region" description="Helical" evidence="6">
    <location>
        <begin position="74"/>
        <end position="93"/>
    </location>
</feature>
<dbReference type="OrthoDB" id="4167046at2"/>
<feature type="domain" description="EamA" evidence="7">
    <location>
        <begin position="158"/>
        <end position="293"/>
    </location>
</feature>
<dbReference type="InterPro" id="IPR000620">
    <property type="entry name" value="EamA_dom"/>
</dbReference>
<gene>
    <name evidence="8" type="ORF">FHP08_17740</name>
</gene>
<feature type="transmembrane region" description="Helical" evidence="6">
    <location>
        <begin position="42"/>
        <end position="62"/>
    </location>
</feature>
<keyword evidence="9" id="KW-1185">Reference proteome</keyword>
<keyword evidence="4 6" id="KW-1133">Transmembrane helix</keyword>
<dbReference type="AlphaFoldDB" id="A0A5C8NMV5"/>
<comment type="similarity">
    <text evidence="2">Belongs to the EamA transporter family.</text>
</comment>
<dbReference type="Pfam" id="PF00892">
    <property type="entry name" value="EamA"/>
    <property type="match status" value="2"/>
</dbReference>
<proteinExistence type="inferred from homology"/>
<dbReference type="EMBL" id="VDUY01000010">
    <property type="protein sequence ID" value="TXL62407.1"/>
    <property type="molecule type" value="Genomic_DNA"/>
</dbReference>
<dbReference type="RefSeq" id="WP_147705847.1">
    <property type="nucleotide sequence ID" value="NZ_VDUY01000010.1"/>
</dbReference>
<sequence length="304" mass="32931">MQLDARIRIAQLLLFVTPSLWAANYVIARLSVGVIEPHALAFFRWLVALLFMLPIAWPALRANWPAWRREWRDLLTFGALGMWICGAFVYIGARTTSGTNIGLIYAVSPVLIAAASARWFGDRLTLRQKGGLAIAIAGVLLIILKGNPAAFLQLRFTPGDLWVVTAAGAWTVYSLMLQARPTVLDPFARLTAIVMAGLLVLAPFTIVEALVLGLPRIDTQTVLLVLAAGLLPGFGAYQAYSFMQKQLGPARTGLVLYLGPPYAAAATWLILGEQPCWYHWAGTALLLPGIWLATARGAPTGAGR</sequence>
<evidence type="ECO:0000256" key="6">
    <source>
        <dbReference type="SAM" id="Phobius"/>
    </source>
</evidence>
<organism evidence="8 9">
    <name type="scientific">Zeimonas arvi</name>
    <dbReference type="NCBI Taxonomy" id="2498847"/>
    <lineage>
        <taxon>Bacteria</taxon>
        <taxon>Pseudomonadati</taxon>
        <taxon>Pseudomonadota</taxon>
        <taxon>Betaproteobacteria</taxon>
        <taxon>Burkholderiales</taxon>
        <taxon>Burkholderiaceae</taxon>
        <taxon>Zeimonas</taxon>
    </lineage>
</organism>
<evidence type="ECO:0000256" key="5">
    <source>
        <dbReference type="ARBA" id="ARBA00023136"/>
    </source>
</evidence>
<feature type="transmembrane region" description="Helical" evidence="6">
    <location>
        <begin position="132"/>
        <end position="155"/>
    </location>
</feature>
<comment type="caution">
    <text evidence="8">The sequence shown here is derived from an EMBL/GenBank/DDBJ whole genome shotgun (WGS) entry which is preliminary data.</text>
</comment>
<dbReference type="Proteomes" id="UP000321548">
    <property type="component" value="Unassembled WGS sequence"/>
</dbReference>
<keyword evidence="5 6" id="KW-0472">Membrane</keyword>
<name>A0A5C8NMV5_9BURK</name>
<keyword evidence="3 6" id="KW-0812">Transmembrane</keyword>
<accession>A0A5C8NMV5</accession>
<feature type="transmembrane region" description="Helical" evidence="6">
    <location>
        <begin position="220"/>
        <end position="240"/>
    </location>
</feature>
<evidence type="ECO:0000259" key="7">
    <source>
        <dbReference type="Pfam" id="PF00892"/>
    </source>
</evidence>
<evidence type="ECO:0000313" key="8">
    <source>
        <dbReference type="EMBL" id="TXL62407.1"/>
    </source>
</evidence>